<dbReference type="GO" id="GO:0080019">
    <property type="term" value="F:alcohol-forming very long-chain fatty acyl-CoA reductase activity"/>
    <property type="evidence" value="ECO:0007669"/>
    <property type="project" value="InterPro"/>
</dbReference>
<keyword evidence="3 4" id="KW-0443">Lipid metabolism</keyword>
<evidence type="ECO:0000256" key="4">
    <source>
        <dbReference type="RuleBase" id="RU363097"/>
    </source>
</evidence>
<protein>
    <recommendedName>
        <fullName evidence="4">Fatty acyl-CoA reductase</fullName>
        <ecNumber evidence="4">1.2.1.84</ecNumber>
    </recommendedName>
</protein>
<comment type="catalytic activity">
    <reaction evidence="4">
        <text>a long-chain fatty acyl-CoA + 2 NADPH + 2 H(+) = a long-chain primary fatty alcohol + 2 NADP(+) + CoA</text>
        <dbReference type="Rhea" id="RHEA:52716"/>
        <dbReference type="ChEBI" id="CHEBI:15378"/>
        <dbReference type="ChEBI" id="CHEBI:57287"/>
        <dbReference type="ChEBI" id="CHEBI:57783"/>
        <dbReference type="ChEBI" id="CHEBI:58349"/>
        <dbReference type="ChEBI" id="CHEBI:77396"/>
        <dbReference type="ChEBI" id="CHEBI:83139"/>
        <dbReference type="EC" id="1.2.1.84"/>
    </reaction>
</comment>
<organism evidence="7 8">
    <name type="scientific">Papilio xuthus</name>
    <name type="common">Asian swallowtail butterfly</name>
    <dbReference type="NCBI Taxonomy" id="66420"/>
    <lineage>
        <taxon>Eukaryota</taxon>
        <taxon>Metazoa</taxon>
        <taxon>Ecdysozoa</taxon>
        <taxon>Arthropoda</taxon>
        <taxon>Hexapoda</taxon>
        <taxon>Insecta</taxon>
        <taxon>Pterygota</taxon>
        <taxon>Neoptera</taxon>
        <taxon>Endopterygota</taxon>
        <taxon>Lepidoptera</taxon>
        <taxon>Glossata</taxon>
        <taxon>Ditrysia</taxon>
        <taxon>Papilionoidea</taxon>
        <taxon>Papilionidae</taxon>
        <taxon>Papilioninae</taxon>
        <taxon>Papilio</taxon>
    </lineage>
</organism>
<evidence type="ECO:0000259" key="6">
    <source>
        <dbReference type="Pfam" id="PF07993"/>
    </source>
</evidence>
<dbReference type="CDD" id="cd05236">
    <property type="entry name" value="FAR-N_SDR_e"/>
    <property type="match status" value="1"/>
</dbReference>
<feature type="domain" description="Fatty acyl-CoA reductase C-terminal" evidence="5">
    <location>
        <begin position="394"/>
        <end position="451"/>
    </location>
</feature>
<proteinExistence type="inferred from homology"/>
<feature type="domain" description="Thioester reductase (TE)" evidence="6">
    <location>
        <begin position="41"/>
        <end position="306"/>
    </location>
</feature>
<dbReference type="GO" id="GO:0102965">
    <property type="term" value="F:alcohol-forming long-chain fatty acyl-CoA reductase activity"/>
    <property type="evidence" value="ECO:0007669"/>
    <property type="project" value="UniProtKB-EC"/>
</dbReference>
<dbReference type="EC" id="1.2.1.84" evidence="4"/>
<dbReference type="AlphaFoldDB" id="A0A194PT03"/>
<gene>
    <name evidence="7" type="ORF">RR46_12472</name>
</gene>
<dbReference type="InterPro" id="IPR036291">
    <property type="entry name" value="NAD(P)-bd_dom_sf"/>
</dbReference>
<dbReference type="Proteomes" id="UP000053268">
    <property type="component" value="Unassembled WGS sequence"/>
</dbReference>
<comment type="similarity">
    <text evidence="1 4">Belongs to the fatty acyl-CoA reductase family.</text>
</comment>
<evidence type="ECO:0000313" key="8">
    <source>
        <dbReference type="Proteomes" id="UP000053268"/>
    </source>
</evidence>
<dbReference type="GO" id="GO:0035336">
    <property type="term" value="P:long-chain fatty-acyl-CoA metabolic process"/>
    <property type="evidence" value="ECO:0007669"/>
    <property type="project" value="TreeGrafter"/>
</dbReference>
<dbReference type="InterPro" id="IPR033640">
    <property type="entry name" value="FAR_C"/>
</dbReference>
<sequence>MSELMLALEKEAVNRQHDVANIIASGASSVEKFYSGTNVFVTGGSGFLGKQLLEKLFRCCNVNKVYLLLRAKKGKTAQQRVKEILQDPVFDSLHNRKSKFADNVLAVSGDVSEVKLGLSASDWELITGQVNIIFHTAATVNFNESMKVVALTNVRGTREILRSIVHVSTAYSHATHSRVGRAVKEQFYDSPVPPNAFIDMAETIDESKLENMMQQVKADWPNAYSFSKALGEEIVRSEAENLPISIVRPAIVISSYREPLPGWIDPMNSLGPSGLILGLMTGIIHVLRTRQNIVLSLVPADLVTNTTLVAACETAKAQTNKDNIKIYNITNNRNPLLWYLSSITPYHKLRTQVCSGFEFGYCGSRKEQLRFYVPPRSKIMFCVLSGIASRHKVWILLNIYEKVNKLTSALDFFINNDWKFQDDNTLSLHKNMSSIDRDIFNCDIATLDRRECIKKPTITNWGNNKGILLLHLPSY</sequence>
<dbReference type="GO" id="GO:0005777">
    <property type="term" value="C:peroxisome"/>
    <property type="evidence" value="ECO:0007669"/>
    <property type="project" value="TreeGrafter"/>
</dbReference>
<comment type="function">
    <text evidence="4">Catalyzes the reduction of fatty acyl-CoA to fatty alcohols.</text>
</comment>
<dbReference type="InterPro" id="IPR026055">
    <property type="entry name" value="FAR"/>
</dbReference>
<evidence type="ECO:0000256" key="3">
    <source>
        <dbReference type="ARBA" id="ARBA00023098"/>
    </source>
</evidence>
<dbReference type="InterPro" id="IPR013120">
    <property type="entry name" value="FAR_NAD-bd"/>
</dbReference>
<dbReference type="SUPFAM" id="SSF51735">
    <property type="entry name" value="NAD(P)-binding Rossmann-fold domains"/>
    <property type="match status" value="1"/>
</dbReference>
<dbReference type="STRING" id="66420.A0A194PT03"/>
<dbReference type="PANTHER" id="PTHR11011:SF60">
    <property type="entry name" value="FATTY ACYL-COA REDUCTASE-RELATED"/>
    <property type="match status" value="1"/>
</dbReference>
<dbReference type="CDD" id="cd09071">
    <property type="entry name" value="FAR_C"/>
    <property type="match status" value="1"/>
</dbReference>
<accession>A0A194PT03</accession>
<keyword evidence="2 4" id="KW-0444">Lipid biosynthesis</keyword>
<dbReference type="Pfam" id="PF07993">
    <property type="entry name" value="NAD_binding_4"/>
    <property type="match status" value="1"/>
</dbReference>
<evidence type="ECO:0000259" key="5">
    <source>
        <dbReference type="Pfam" id="PF03015"/>
    </source>
</evidence>
<keyword evidence="4" id="KW-0521">NADP</keyword>
<evidence type="ECO:0000256" key="2">
    <source>
        <dbReference type="ARBA" id="ARBA00022516"/>
    </source>
</evidence>
<name>A0A194PT03_PAPXU</name>
<keyword evidence="8" id="KW-1185">Reference proteome</keyword>
<dbReference type="Pfam" id="PF03015">
    <property type="entry name" value="Sterile"/>
    <property type="match status" value="1"/>
</dbReference>
<evidence type="ECO:0000313" key="7">
    <source>
        <dbReference type="EMBL" id="KPI96442.1"/>
    </source>
</evidence>
<reference evidence="7 8" key="1">
    <citation type="journal article" date="2015" name="Nat. Commun.">
        <title>Outbred genome sequencing and CRISPR/Cas9 gene editing in butterflies.</title>
        <authorList>
            <person name="Li X."/>
            <person name="Fan D."/>
            <person name="Zhang W."/>
            <person name="Liu G."/>
            <person name="Zhang L."/>
            <person name="Zhao L."/>
            <person name="Fang X."/>
            <person name="Chen L."/>
            <person name="Dong Y."/>
            <person name="Chen Y."/>
            <person name="Ding Y."/>
            <person name="Zhao R."/>
            <person name="Feng M."/>
            <person name="Zhu Y."/>
            <person name="Feng Y."/>
            <person name="Jiang X."/>
            <person name="Zhu D."/>
            <person name="Xiang H."/>
            <person name="Feng X."/>
            <person name="Li S."/>
            <person name="Wang J."/>
            <person name="Zhang G."/>
            <person name="Kronforst M.R."/>
            <person name="Wang W."/>
        </authorList>
    </citation>
    <scope>NUCLEOTIDE SEQUENCE [LARGE SCALE GENOMIC DNA]</scope>
    <source>
        <strain evidence="7">Ya'a_city_454_Px</strain>
        <tissue evidence="7">Whole body</tissue>
    </source>
</reference>
<keyword evidence="4" id="KW-0560">Oxidoreductase</keyword>
<dbReference type="EMBL" id="KQ459593">
    <property type="protein sequence ID" value="KPI96442.1"/>
    <property type="molecule type" value="Genomic_DNA"/>
</dbReference>
<dbReference type="PANTHER" id="PTHR11011">
    <property type="entry name" value="MALE STERILITY PROTEIN 2-RELATED"/>
    <property type="match status" value="1"/>
</dbReference>
<evidence type="ECO:0000256" key="1">
    <source>
        <dbReference type="ARBA" id="ARBA00005928"/>
    </source>
</evidence>
<dbReference type="Gene3D" id="3.40.50.720">
    <property type="entry name" value="NAD(P)-binding Rossmann-like Domain"/>
    <property type="match status" value="1"/>
</dbReference>